<evidence type="ECO:0000256" key="2">
    <source>
        <dbReference type="ARBA" id="ARBA00023125"/>
    </source>
</evidence>
<dbReference type="InterPro" id="IPR050109">
    <property type="entry name" value="HTH-type_TetR-like_transc_reg"/>
</dbReference>
<comment type="caution">
    <text evidence="6">The sequence shown here is derived from an EMBL/GenBank/DDBJ whole genome shotgun (WGS) entry which is preliminary data.</text>
</comment>
<name>A0ABS1MVI0_9ACTN</name>
<evidence type="ECO:0000256" key="4">
    <source>
        <dbReference type="PROSITE-ProRule" id="PRU00335"/>
    </source>
</evidence>
<evidence type="ECO:0000256" key="1">
    <source>
        <dbReference type="ARBA" id="ARBA00023015"/>
    </source>
</evidence>
<feature type="domain" description="HTH tetR-type" evidence="5">
    <location>
        <begin position="10"/>
        <end position="70"/>
    </location>
</feature>
<dbReference type="PANTHER" id="PTHR30055">
    <property type="entry name" value="HTH-TYPE TRANSCRIPTIONAL REGULATOR RUTR"/>
    <property type="match status" value="1"/>
</dbReference>
<dbReference type="Gene3D" id="1.10.357.10">
    <property type="entry name" value="Tetracycline Repressor, domain 2"/>
    <property type="match status" value="1"/>
</dbReference>
<evidence type="ECO:0000256" key="3">
    <source>
        <dbReference type="ARBA" id="ARBA00023163"/>
    </source>
</evidence>
<organism evidence="6 7">
    <name type="scientific">Streptomyces siderophoricus</name>
    <dbReference type="NCBI Taxonomy" id="2802281"/>
    <lineage>
        <taxon>Bacteria</taxon>
        <taxon>Bacillati</taxon>
        <taxon>Actinomycetota</taxon>
        <taxon>Actinomycetes</taxon>
        <taxon>Kitasatosporales</taxon>
        <taxon>Streptomycetaceae</taxon>
        <taxon>Streptomyces</taxon>
    </lineage>
</organism>
<dbReference type="Pfam" id="PF21351">
    <property type="entry name" value="TetR_C_41"/>
    <property type="match status" value="1"/>
</dbReference>
<protein>
    <submittedName>
        <fullName evidence="6">TetR/AcrR family transcriptional regulator</fullName>
    </submittedName>
</protein>
<gene>
    <name evidence="6" type="ORF">JK360_20450</name>
</gene>
<accession>A0ABS1MVI0</accession>
<keyword evidence="3" id="KW-0804">Transcription</keyword>
<evidence type="ECO:0000313" key="6">
    <source>
        <dbReference type="EMBL" id="MBL1091738.1"/>
    </source>
</evidence>
<dbReference type="Proteomes" id="UP000629371">
    <property type="component" value="Unassembled WGS sequence"/>
</dbReference>
<dbReference type="InterPro" id="IPR036271">
    <property type="entry name" value="Tet_transcr_reg_TetR-rel_C_sf"/>
</dbReference>
<keyword evidence="7" id="KW-1185">Reference proteome</keyword>
<keyword evidence="2 4" id="KW-0238">DNA-binding</keyword>
<dbReference type="SUPFAM" id="SSF46689">
    <property type="entry name" value="Homeodomain-like"/>
    <property type="match status" value="1"/>
</dbReference>
<evidence type="ECO:0000259" key="5">
    <source>
        <dbReference type="PROSITE" id="PS50977"/>
    </source>
</evidence>
<dbReference type="PANTHER" id="PTHR30055:SF234">
    <property type="entry name" value="HTH-TYPE TRANSCRIPTIONAL REGULATOR BETI"/>
    <property type="match status" value="1"/>
</dbReference>
<keyword evidence="1" id="KW-0805">Transcription regulation</keyword>
<feature type="DNA-binding region" description="H-T-H motif" evidence="4">
    <location>
        <begin position="33"/>
        <end position="52"/>
    </location>
</feature>
<proteinExistence type="predicted"/>
<evidence type="ECO:0000313" key="7">
    <source>
        <dbReference type="Proteomes" id="UP000629371"/>
    </source>
</evidence>
<dbReference type="EMBL" id="JAERRI010000010">
    <property type="protein sequence ID" value="MBL1091738.1"/>
    <property type="molecule type" value="Genomic_DNA"/>
</dbReference>
<dbReference type="RefSeq" id="WP_030410109.1">
    <property type="nucleotide sequence ID" value="NZ_JAERRI010000010.1"/>
</dbReference>
<dbReference type="PROSITE" id="PS50977">
    <property type="entry name" value="HTH_TETR_2"/>
    <property type="match status" value="1"/>
</dbReference>
<dbReference type="Pfam" id="PF00440">
    <property type="entry name" value="TetR_N"/>
    <property type="match status" value="1"/>
</dbReference>
<dbReference type="SUPFAM" id="SSF48498">
    <property type="entry name" value="Tetracyclin repressor-like, C-terminal domain"/>
    <property type="match status" value="1"/>
</dbReference>
<dbReference type="InterPro" id="IPR001647">
    <property type="entry name" value="HTH_TetR"/>
</dbReference>
<dbReference type="PRINTS" id="PR00455">
    <property type="entry name" value="HTHTETR"/>
</dbReference>
<reference evidence="6 7" key="1">
    <citation type="submission" date="2021-01" db="EMBL/GenBank/DDBJ databases">
        <title>WGS of actinomycetes isolated from Thailand.</title>
        <authorList>
            <person name="Thawai C."/>
        </authorList>
    </citation>
    <scope>NUCLEOTIDE SEQUENCE [LARGE SCALE GENOMIC DNA]</scope>
    <source>
        <strain evidence="6 7">CH9-7</strain>
    </source>
</reference>
<dbReference type="InterPro" id="IPR049484">
    <property type="entry name" value="Rv0078-like_C"/>
</dbReference>
<dbReference type="InterPro" id="IPR009057">
    <property type="entry name" value="Homeodomain-like_sf"/>
</dbReference>
<sequence length="202" mass="22495">METLREKYAENTRRTLLDTALRLFSERAYASVSAEELVRTAGLTRGALYHHFNGKLGLFEAVFEDLERQATQRITAAIDPVSDPRERADHAVDEFLDICMEPTYRHIVLQQGPIALGWQQWRALDQRHLGGLVLDIVQTALDAGRIRPHPAELIARAFYGALTELSLAIAETDNPDQARTQAADLVRDLVDGLAIDAHSPSA</sequence>